<organism evidence="1 2">
    <name type="scientific">Roseimaritima multifibrata</name>
    <dbReference type="NCBI Taxonomy" id="1930274"/>
    <lineage>
        <taxon>Bacteria</taxon>
        <taxon>Pseudomonadati</taxon>
        <taxon>Planctomycetota</taxon>
        <taxon>Planctomycetia</taxon>
        <taxon>Pirellulales</taxon>
        <taxon>Pirellulaceae</taxon>
        <taxon>Roseimaritima</taxon>
    </lineage>
</organism>
<evidence type="ECO:0000313" key="2">
    <source>
        <dbReference type="Proteomes" id="UP000320672"/>
    </source>
</evidence>
<reference evidence="1 2" key="1">
    <citation type="submission" date="2019-02" db="EMBL/GenBank/DDBJ databases">
        <title>Deep-cultivation of Planctomycetes and their phenomic and genomic characterization uncovers novel biology.</title>
        <authorList>
            <person name="Wiegand S."/>
            <person name="Jogler M."/>
            <person name="Boedeker C."/>
            <person name="Pinto D."/>
            <person name="Vollmers J."/>
            <person name="Rivas-Marin E."/>
            <person name="Kohn T."/>
            <person name="Peeters S.H."/>
            <person name="Heuer A."/>
            <person name="Rast P."/>
            <person name="Oberbeckmann S."/>
            <person name="Bunk B."/>
            <person name="Jeske O."/>
            <person name="Meyerdierks A."/>
            <person name="Storesund J.E."/>
            <person name="Kallscheuer N."/>
            <person name="Luecker S."/>
            <person name="Lage O.M."/>
            <person name="Pohl T."/>
            <person name="Merkel B.J."/>
            <person name="Hornburger P."/>
            <person name="Mueller R.-W."/>
            <person name="Bruemmer F."/>
            <person name="Labrenz M."/>
            <person name="Spormann A.M."/>
            <person name="Op den Camp H."/>
            <person name="Overmann J."/>
            <person name="Amann R."/>
            <person name="Jetten M.S.M."/>
            <person name="Mascher T."/>
            <person name="Medema M.H."/>
            <person name="Devos D.P."/>
            <person name="Kaster A.-K."/>
            <person name="Ovreas L."/>
            <person name="Rohde M."/>
            <person name="Galperin M.Y."/>
            <person name="Jogler C."/>
        </authorList>
    </citation>
    <scope>NUCLEOTIDE SEQUENCE [LARGE SCALE GENOMIC DNA]</scope>
    <source>
        <strain evidence="1 2">FF011L</strain>
    </source>
</reference>
<keyword evidence="2" id="KW-1185">Reference proteome</keyword>
<accession>A0A517MIM2</accession>
<dbReference type="InterPro" id="IPR043504">
    <property type="entry name" value="Peptidase_S1_PA_chymotrypsin"/>
</dbReference>
<dbReference type="SUPFAM" id="SSF50494">
    <property type="entry name" value="Trypsin-like serine proteases"/>
    <property type="match status" value="1"/>
</dbReference>
<dbReference type="Gene3D" id="2.40.10.10">
    <property type="entry name" value="Trypsin-like serine proteases"/>
    <property type="match status" value="2"/>
</dbReference>
<dbReference type="EMBL" id="CP036262">
    <property type="protein sequence ID" value="QDS94741.1"/>
    <property type="molecule type" value="Genomic_DNA"/>
</dbReference>
<dbReference type="KEGG" id="rml:FF011L_35220"/>
<name>A0A517MIM2_9BACT</name>
<gene>
    <name evidence="1" type="ORF">FF011L_35220</name>
</gene>
<protein>
    <submittedName>
        <fullName evidence="1">Uncharacterized protein</fullName>
    </submittedName>
</protein>
<dbReference type="InterPro" id="IPR009003">
    <property type="entry name" value="Peptidase_S1_PA"/>
</dbReference>
<sequence length="340" mass="36558">MTSKIFSFESDAAGVASLVDANAAMQTRDGYDSQGFARTTHRSFKIAPPSIRQISPIPGLQSVPDDYVPQEHAASFDGGSFSDPNILVSTEFPDPRTLFAQSTRIHASTSRVADVTRTPFSAVGKPTFKVPGGGFAQGSAWACGRQTIATVAHKLYGGGLSSEVEFFPGLDVYRDATPTDYRVTSVQFHPDYRSNATNADLPICRLATPLPGTLTPLPLAVTDHFALDANQFITVAYPEHAAFDFAQTQWECKGKFLFSERADSTCQHCPVKASTRGPGCSDGPWLCRASASWLAVGVCSGPSSEFYNPGKRLVASTKSPIFDAQTLDALDRSTHRFALS</sequence>
<dbReference type="AlphaFoldDB" id="A0A517MIM2"/>
<dbReference type="Proteomes" id="UP000320672">
    <property type="component" value="Chromosome"/>
</dbReference>
<proteinExistence type="predicted"/>
<evidence type="ECO:0000313" key="1">
    <source>
        <dbReference type="EMBL" id="QDS94741.1"/>
    </source>
</evidence>